<dbReference type="KEGG" id="tso:IZ6_08730"/>
<dbReference type="GO" id="GO:0006493">
    <property type="term" value="P:protein O-linked glycosylation"/>
    <property type="evidence" value="ECO:0007669"/>
    <property type="project" value="InterPro"/>
</dbReference>
<dbReference type="PANTHER" id="PTHR33908">
    <property type="entry name" value="MANNOSYLTRANSFERASE YKCB-RELATED"/>
    <property type="match status" value="1"/>
</dbReference>
<evidence type="ECO:0000256" key="8">
    <source>
        <dbReference type="SAM" id="Phobius"/>
    </source>
</evidence>
<dbReference type="PANTHER" id="PTHR33908:SF11">
    <property type="entry name" value="MEMBRANE PROTEIN"/>
    <property type="match status" value="1"/>
</dbReference>
<comment type="subcellular location">
    <subcellularLocation>
        <location evidence="1">Cell membrane</location>
        <topology evidence="1">Multi-pass membrane protein</topology>
    </subcellularLocation>
</comment>
<feature type="transmembrane region" description="Helical" evidence="8">
    <location>
        <begin position="412"/>
        <end position="429"/>
    </location>
</feature>
<sequence>MQPKRGQQGRKLRGWVAAALVIGCYFILQLPFASTLVVMHPDERHYAYSASHMIETGDWLIPTTPEGELRLRKPIIPYWISAAGFETAGMGVLGSRLFWVFCALGILALTYALARALGASERVSLFALLLTGGNPLFMRASVNAIPDMPLTLFLLMSALGFAKLLRDDNPPRHAAWLAYTSAALAVLTKGILPFVLLAIVFASAFLFARRRFRNLLAPGPVLVAIALVSSWYLYAILKYPDVFYAEFIGDQLTKKVARSPLEIPLAALLYLAIFIASFFFLPVVLWLAGRGRKLTELPPAVKMLGLWVLTVPLAFSLGGFLSERYLIPAVPVCAALLALGFSKLDPDSFVLTRAARVLLAIMLIVETVAIALYLAIEYQLAPLWEAVLLSLIAAAIIAVVVHAIWTGRRAAYVLLVSVVLVTAMSAVPLRHLVMPHPGDILADRLVAANIDPSRAFLWGDSELAAAVRLHAPRAEMFHEVKTIDAVPMQAPCVVMSDKKRYVLELQNRGFKVETVKGGWRILDPQRLVTAAWNGKLAEMRAERGATAVFATCP</sequence>
<feature type="transmembrane region" description="Helical" evidence="8">
    <location>
        <begin position="325"/>
        <end position="342"/>
    </location>
</feature>
<feature type="transmembrane region" description="Helical" evidence="8">
    <location>
        <begin position="354"/>
        <end position="376"/>
    </location>
</feature>
<dbReference type="GO" id="GO:0000030">
    <property type="term" value="F:mannosyltransferase activity"/>
    <property type="evidence" value="ECO:0007669"/>
    <property type="project" value="InterPro"/>
</dbReference>
<evidence type="ECO:0000256" key="6">
    <source>
        <dbReference type="ARBA" id="ARBA00022989"/>
    </source>
</evidence>
<dbReference type="Proteomes" id="UP000515317">
    <property type="component" value="Chromosome"/>
</dbReference>
<evidence type="ECO:0000256" key="1">
    <source>
        <dbReference type="ARBA" id="ARBA00004651"/>
    </source>
</evidence>
<dbReference type="PROSITE" id="PS51257">
    <property type="entry name" value="PROKAR_LIPOPROTEIN"/>
    <property type="match status" value="1"/>
</dbReference>
<feature type="transmembrane region" description="Helical" evidence="8">
    <location>
        <begin position="12"/>
        <end position="32"/>
    </location>
</feature>
<dbReference type="GO" id="GO:0005886">
    <property type="term" value="C:plasma membrane"/>
    <property type="evidence" value="ECO:0007669"/>
    <property type="project" value="UniProtKB-SubCell"/>
</dbReference>
<feature type="transmembrane region" description="Helical" evidence="8">
    <location>
        <begin position="300"/>
        <end position="319"/>
    </location>
</feature>
<keyword evidence="7 8" id="KW-0472">Membrane</keyword>
<dbReference type="InterPro" id="IPR003342">
    <property type="entry name" value="ArnT-like_N"/>
</dbReference>
<organism evidence="10 11">
    <name type="scientific">Terrihabitans soli</name>
    <dbReference type="NCBI Taxonomy" id="708113"/>
    <lineage>
        <taxon>Bacteria</taxon>
        <taxon>Pseudomonadati</taxon>
        <taxon>Pseudomonadota</taxon>
        <taxon>Alphaproteobacteria</taxon>
        <taxon>Hyphomicrobiales</taxon>
        <taxon>Terrihabitans</taxon>
    </lineage>
</organism>
<keyword evidence="4" id="KW-0808">Transferase</keyword>
<reference evidence="10 11" key="1">
    <citation type="submission" date="2020-08" db="EMBL/GenBank/DDBJ databases">
        <title>Genome sequence of Rhizobiales bacterium strain IZ6.</title>
        <authorList>
            <person name="Nakai R."/>
            <person name="Naganuma T."/>
        </authorList>
    </citation>
    <scope>NUCLEOTIDE SEQUENCE [LARGE SCALE GENOMIC DNA]</scope>
    <source>
        <strain evidence="10 11">IZ6</strain>
    </source>
</reference>
<keyword evidence="5 8" id="KW-0812">Transmembrane</keyword>
<feature type="transmembrane region" description="Helical" evidence="8">
    <location>
        <begin position="382"/>
        <end position="405"/>
    </location>
</feature>
<proteinExistence type="predicted"/>
<protein>
    <recommendedName>
        <fullName evidence="9">ArnT-like N-terminal domain-containing protein</fullName>
    </recommendedName>
</protein>
<feature type="transmembrane region" description="Helical" evidence="8">
    <location>
        <begin position="177"/>
        <end position="208"/>
    </location>
</feature>
<feature type="transmembrane region" description="Helical" evidence="8">
    <location>
        <begin position="148"/>
        <end position="165"/>
    </location>
</feature>
<keyword evidence="3" id="KW-0328">Glycosyltransferase</keyword>
<dbReference type="RefSeq" id="WP_222876790.1">
    <property type="nucleotide sequence ID" value="NZ_AP023361.1"/>
</dbReference>
<evidence type="ECO:0000256" key="4">
    <source>
        <dbReference type="ARBA" id="ARBA00022679"/>
    </source>
</evidence>
<evidence type="ECO:0000256" key="7">
    <source>
        <dbReference type="ARBA" id="ARBA00023136"/>
    </source>
</evidence>
<evidence type="ECO:0000313" key="11">
    <source>
        <dbReference type="Proteomes" id="UP000515317"/>
    </source>
</evidence>
<dbReference type="EMBL" id="AP023361">
    <property type="protein sequence ID" value="BCJ90138.1"/>
    <property type="molecule type" value="Genomic_DNA"/>
</dbReference>
<evidence type="ECO:0000256" key="3">
    <source>
        <dbReference type="ARBA" id="ARBA00022676"/>
    </source>
</evidence>
<gene>
    <name evidence="10" type="ORF">IZ6_08730</name>
</gene>
<dbReference type="AlphaFoldDB" id="A0A6S6QUH8"/>
<evidence type="ECO:0000256" key="2">
    <source>
        <dbReference type="ARBA" id="ARBA00022475"/>
    </source>
</evidence>
<keyword evidence="11" id="KW-1185">Reference proteome</keyword>
<feature type="transmembrane region" description="Helical" evidence="8">
    <location>
        <begin position="267"/>
        <end position="288"/>
    </location>
</feature>
<feature type="domain" description="ArnT-like N-terminal" evidence="9">
    <location>
        <begin position="30"/>
        <end position="218"/>
    </location>
</feature>
<dbReference type="Pfam" id="PF02366">
    <property type="entry name" value="PMT"/>
    <property type="match status" value="1"/>
</dbReference>
<evidence type="ECO:0000313" key="10">
    <source>
        <dbReference type="EMBL" id="BCJ90138.1"/>
    </source>
</evidence>
<dbReference type="GO" id="GO:0009103">
    <property type="term" value="P:lipopolysaccharide biosynthetic process"/>
    <property type="evidence" value="ECO:0007669"/>
    <property type="project" value="UniProtKB-ARBA"/>
</dbReference>
<evidence type="ECO:0000259" key="9">
    <source>
        <dbReference type="Pfam" id="PF02366"/>
    </source>
</evidence>
<accession>A0A6S6QUH8</accession>
<dbReference type="GO" id="GO:0016763">
    <property type="term" value="F:pentosyltransferase activity"/>
    <property type="evidence" value="ECO:0007669"/>
    <property type="project" value="TreeGrafter"/>
</dbReference>
<keyword evidence="6 8" id="KW-1133">Transmembrane helix</keyword>
<name>A0A6S6QUH8_9HYPH</name>
<feature type="transmembrane region" description="Helical" evidence="8">
    <location>
        <begin position="97"/>
        <end position="114"/>
    </location>
</feature>
<keyword evidence="2" id="KW-1003">Cell membrane</keyword>
<feature type="transmembrane region" description="Helical" evidence="8">
    <location>
        <begin position="215"/>
        <end position="234"/>
    </location>
</feature>
<dbReference type="InterPro" id="IPR050297">
    <property type="entry name" value="LipidA_mod_glycosyltrf_83"/>
</dbReference>
<evidence type="ECO:0000256" key="5">
    <source>
        <dbReference type="ARBA" id="ARBA00022692"/>
    </source>
</evidence>